<evidence type="ECO:0000313" key="3">
    <source>
        <dbReference type="Proteomes" id="UP000800235"/>
    </source>
</evidence>
<name>A0A9P4TUT8_9PEZI</name>
<proteinExistence type="predicted"/>
<feature type="region of interest" description="Disordered" evidence="1">
    <location>
        <begin position="1"/>
        <end position="33"/>
    </location>
</feature>
<keyword evidence="3" id="KW-1185">Reference proteome</keyword>
<dbReference type="Proteomes" id="UP000800235">
    <property type="component" value="Unassembled WGS sequence"/>
</dbReference>
<organism evidence="2 3">
    <name type="scientific">Tothia fuscella</name>
    <dbReference type="NCBI Taxonomy" id="1048955"/>
    <lineage>
        <taxon>Eukaryota</taxon>
        <taxon>Fungi</taxon>
        <taxon>Dikarya</taxon>
        <taxon>Ascomycota</taxon>
        <taxon>Pezizomycotina</taxon>
        <taxon>Dothideomycetes</taxon>
        <taxon>Pleosporomycetidae</taxon>
        <taxon>Venturiales</taxon>
        <taxon>Cylindrosympodiaceae</taxon>
        <taxon>Tothia</taxon>
    </lineage>
</organism>
<feature type="compositionally biased region" description="Polar residues" evidence="1">
    <location>
        <begin position="1"/>
        <end position="17"/>
    </location>
</feature>
<accession>A0A9P4TUT8</accession>
<comment type="caution">
    <text evidence="2">The sequence shown here is derived from an EMBL/GenBank/DDBJ whole genome shotgun (WGS) entry which is preliminary data.</text>
</comment>
<protein>
    <submittedName>
        <fullName evidence="2">Uncharacterized protein</fullName>
    </submittedName>
</protein>
<dbReference type="AlphaFoldDB" id="A0A9P4TUT8"/>
<dbReference type="EMBL" id="MU007067">
    <property type="protein sequence ID" value="KAF2425802.1"/>
    <property type="molecule type" value="Genomic_DNA"/>
</dbReference>
<gene>
    <name evidence="2" type="ORF">EJ08DRAFT_383758</name>
</gene>
<evidence type="ECO:0000256" key="1">
    <source>
        <dbReference type="SAM" id="MobiDB-lite"/>
    </source>
</evidence>
<reference evidence="2" key="1">
    <citation type="journal article" date="2020" name="Stud. Mycol.">
        <title>101 Dothideomycetes genomes: a test case for predicting lifestyles and emergence of pathogens.</title>
        <authorList>
            <person name="Haridas S."/>
            <person name="Albert R."/>
            <person name="Binder M."/>
            <person name="Bloem J."/>
            <person name="Labutti K."/>
            <person name="Salamov A."/>
            <person name="Andreopoulos B."/>
            <person name="Baker S."/>
            <person name="Barry K."/>
            <person name="Bills G."/>
            <person name="Bluhm B."/>
            <person name="Cannon C."/>
            <person name="Castanera R."/>
            <person name="Culley D."/>
            <person name="Daum C."/>
            <person name="Ezra D."/>
            <person name="Gonzalez J."/>
            <person name="Henrissat B."/>
            <person name="Kuo A."/>
            <person name="Liang C."/>
            <person name="Lipzen A."/>
            <person name="Lutzoni F."/>
            <person name="Magnuson J."/>
            <person name="Mondo S."/>
            <person name="Nolan M."/>
            <person name="Ohm R."/>
            <person name="Pangilinan J."/>
            <person name="Park H.-J."/>
            <person name="Ramirez L."/>
            <person name="Alfaro M."/>
            <person name="Sun H."/>
            <person name="Tritt A."/>
            <person name="Yoshinaga Y."/>
            <person name="Zwiers L.-H."/>
            <person name="Turgeon B."/>
            <person name="Goodwin S."/>
            <person name="Spatafora J."/>
            <person name="Crous P."/>
            <person name="Grigoriev I."/>
        </authorList>
    </citation>
    <scope>NUCLEOTIDE SEQUENCE</scope>
    <source>
        <strain evidence="2">CBS 130266</strain>
    </source>
</reference>
<evidence type="ECO:0000313" key="2">
    <source>
        <dbReference type="EMBL" id="KAF2425802.1"/>
    </source>
</evidence>
<sequence length="195" mass="21019">MSQSNNSTAAAPSTPNRTHGPRPLGPKVQSIMQNLAQASSGNGSCSRKITKADPLFSGVESSGPSSTCGVPFCHCDGPLCHCGGPPSNSDIHSHETCPICQELQLTLCTSQQQEKHLRQDLIESQETLKLALEGSEDKLIKSLRVEIVEKAESISTLRREIERNANGCGNCSVLRIDRDKYLGQVGQYRGLYGPL</sequence>